<sequence>MDAFYVLRPTPALLAWLKERDVPAWMRLERPNLWSQREVGDHDYEGQGEDEQTFLKLAVLASFLRDLERASPDSTVDPDAVTRRVLSELLGPAPLTVATFDRWWHLESVAGLSSVESTIAHTPVRTLRKVRGPEVRSPLVEAHRSSYRSAALDGGPRPVGAQWDAAIREREEDGPRLQCAVAWVLERLMEKTPHRLCALWTQPFSLDAPIEEVLHVPGWTLRSGGHDLREGIKLTLEEITWGLETWHFRYRIHSGERRASLSGTVQLLLEETPDGWAVRKGSVMP</sequence>
<evidence type="ECO:0000313" key="2">
    <source>
        <dbReference type="Proteomes" id="UP000268094"/>
    </source>
</evidence>
<dbReference type="EMBL" id="RAVZ01000005">
    <property type="protein sequence ID" value="RKG93704.1"/>
    <property type="molecule type" value="Genomic_DNA"/>
</dbReference>
<name>A0A3A8JN22_9BACT</name>
<comment type="caution">
    <text evidence="1">The sequence shown here is derived from an EMBL/GenBank/DDBJ whole genome shotgun (WGS) entry which is preliminary data.</text>
</comment>
<protein>
    <submittedName>
        <fullName evidence="1">Uncharacterized protein</fullName>
    </submittedName>
</protein>
<dbReference type="OrthoDB" id="9887937at2"/>
<dbReference type="AlphaFoldDB" id="A0A3A8JN22"/>
<dbReference type="Proteomes" id="UP000268094">
    <property type="component" value="Unassembled WGS sequence"/>
</dbReference>
<proteinExistence type="predicted"/>
<organism evidence="1 2">
    <name type="scientific">Corallococcus terminator</name>
    <dbReference type="NCBI Taxonomy" id="2316733"/>
    <lineage>
        <taxon>Bacteria</taxon>
        <taxon>Pseudomonadati</taxon>
        <taxon>Myxococcota</taxon>
        <taxon>Myxococcia</taxon>
        <taxon>Myxococcales</taxon>
        <taxon>Cystobacterineae</taxon>
        <taxon>Myxococcaceae</taxon>
        <taxon>Corallococcus</taxon>
    </lineage>
</organism>
<gene>
    <name evidence="1" type="ORF">D7V88_01685</name>
</gene>
<keyword evidence="2" id="KW-1185">Reference proteome</keyword>
<evidence type="ECO:0000313" key="1">
    <source>
        <dbReference type="EMBL" id="RKG93704.1"/>
    </source>
</evidence>
<accession>A0A3A8JN22</accession>
<reference evidence="2" key="1">
    <citation type="submission" date="2018-09" db="EMBL/GenBank/DDBJ databases">
        <authorList>
            <person name="Livingstone P.G."/>
            <person name="Whitworth D.E."/>
        </authorList>
    </citation>
    <scope>NUCLEOTIDE SEQUENCE [LARGE SCALE GENOMIC DNA]</scope>
    <source>
        <strain evidence="2">CA054A</strain>
    </source>
</reference>